<sequence length="633" mass="71982">MKVEEEESGQGAPEDSIRETIERSNPIPSTRMRQSESQSLPHLPSSPNRRLSRPSNRRRVPSPHGLSTQRSIEPISDSYVPSSRPHSPMAASRGDFRSLHHPSQRYVPRATPAVEEYLAPTLDSDVWGQLGVGDEVQWVDFDQPSQPPPSVDQDLSSETPEELIDPQRHDLLMHDYGRFQHNSNKLPIYQWRPTCTTPHVEVTQAPVISGHTYLKLFQEQTFFSVSRRILQDEVTKRFWKSKKTYRSSQIELIHTFLLGIHPKVLHALAQGNFAFQAFHDRTLNEQLTRIRTRLIGNNAGIYVIHLADTHGLAPTTNEMIRVCELLEHYMDANEDQEEKWYAQIKMINDYTFRENSDDEHVIFRRYLEASDRPLELSDERVNKLRRFVEELKKLLKEIPEDEMDHPFPYPLRDVGFSNNCGRRYHEHITHRGSNFLLCLLDAAINTACAPSPPRHAGGQSRFIMIFHIIGYVPSPLAASLAEIAMTRLASSYIDSGIGLNTHPAGRSNKLKDPSPVAWDDVWGRSTNLNPIYKDNLHEQTEKEKKLLATKIAEAKEVAAEKDKRQMELIVKHSTRDFKGYKQQSTVVGTLRSLANFSKELIALHDKEDAASGGASGADVHRPSGSGPDDDEEI</sequence>
<evidence type="ECO:0000313" key="3">
    <source>
        <dbReference type="Proteomes" id="UP000799302"/>
    </source>
</evidence>
<evidence type="ECO:0000313" key="2">
    <source>
        <dbReference type="EMBL" id="KAF2668122.1"/>
    </source>
</evidence>
<keyword evidence="3" id="KW-1185">Reference proteome</keyword>
<feature type="region of interest" description="Disordered" evidence="1">
    <location>
        <begin position="607"/>
        <end position="633"/>
    </location>
</feature>
<gene>
    <name evidence="2" type="ORF">BT63DRAFT_481002</name>
</gene>
<feature type="region of interest" description="Disordered" evidence="1">
    <location>
        <begin position="1"/>
        <end position="98"/>
    </location>
</feature>
<feature type="compositionally biased region" description="Low complexity" evidence="1">
    <location>
        <begin position="39"/>
        <end position="49"/>
    </location>
</feature>
<feature type="compositionally biased region" description="Polar residues" evidence="1">
    <location>
        <begin position="26"/>
        <end position="38"/>
    </location>
</feature>
<dbReference type="EMBL" id="MU004237">
    <property type="protein sequence ID" value="KAF2668122.1"/>
    <property type="molecule type" value="Genomic_DNA"/>
</dbReference>
<dbReference type="OrthoDB" id="3440338at2759"/>
<dbReference type="Proteomes" id="UP000799302">
    <property type="component" value="Unassembled WGS sequence"/>
</dbReference>
<reference evidence="2" key="1">
    <citation type="journal article" date="2020" name="Stud. Mycol.">
        <title>101 Dothideomycetes genomes: a test case for predicting lifestyles and emergence of pathogens.</title>
        <authorList>
            <person name="Haridas S."/>
            <person name="Albert R."/>
            <person name="Binder M."/>
            <person name="Bloem J."/>
            <person name="Labutti K."/>
            <person name="Salamov A."/>
            <person name="Andreopoulos B."/>
            <person name="Baker S."/>
            <person name="Barry K."/>
            <person name="Bills G."/>
            <person name="Bluhm B."/>
            <person name="Cannon C."/>
            <person name="Castanera R."/>
            <person name="Culley D."/>
            <person name="Daum C."/>
            <person name="Ezra D."/>
            <person name="Gonzalez J."/>
            <person name="Henrissat B."/>
            <person name="Kuo A."/>
            <person name="Liang C."/>
            <person name="Lipzen A."/>
            <person name="Lutzoni F."/>
            <person name="Magnuson J."/>
            <person name="Mondo S."/>
            <person name="Nolan M."/>
            <person name="Ohm R."/>
            <person name="Pangilinan J."/>
            <person name="Park H.-J."/>
            <person name="Ramirez L."/>
            <person name="Alfaro M."/>
            <person name="Sun H."/>
            <person name="Tritt A."/>
            <person name="Yoshinaga Y."/>
            <person name="Zwiers L.-H."/>
            <person name="Turgeon B."/>
            <person name="Goodwin S."/>
            <person name="Spatafora J."/>
            <person name="Crous P."/>
            <person name="Grigoriev I."/>
        </authorList>
    </citation>
    <scope>NUCLEOTIDE SEQUENCE</scope>
    <source>
        <strain evidence="2">CBS 115976</strain>
    </source>
</reference>
<proteinExistence type="predicted"/>
<feature type="region of interest" description="Disordered" evidence="1">
    <location>
        <begin position="139"/>
        <end position="160"/>
    </location>
</feature>
<feature type="compositionally biased region" description="Basic residues" evidence="1">
    <location>
        <begin position="50"/>
        <end position="61"/>
    </location>
</feature>
<accession>A0A6A6U7J5</accession>
<organism evidence="2 3">
    <name type="scientific">Microthyrium microscopicum</name>
    <dbReference type="NCBI Taxonomy" id="703497"/>
    <lineage>
        <taxon>Eukaryota</taxon>
        <taxon>Fungi</taxon>
        <taxon>Dikarya</taxon>
        <taxon>Ascomycota</taxon>
        <taxon>Pezizomycotina</taxon>
        <taxon>Dothideomycetes</taxon>
        <taxon>Dothideomycetes incertae sedis</taxon>
        <taxon>Microthyriales</taxon>
        <taxon>Microthyriaceae</taxon>
        <taxon>Microthyrium</taxon>
    </lineage>
</organism>
<name>A0A6A6U7J5_9PEZI</name>
<evidence type="ECO:0000256" key="1">
    <source>
        <dbReference type="SAM" id="MobiDB-lite"/>
    </source>
</evidence>
<protein>
    <submittedName>
        <fullName evidence="2">Uncharacterized protein</fullName>
    </submittedName>
</protein>
<dbReference type="AlphaFoldDB" id="A0A6A6U7J5"/>